<dbReference type="Proteomes" id="UP000184550">
    <property type="component" value="Unassembled WGS sequence"/>
</dbReference>
<evidence type="ECO:0000313" key="2">
    <source>
        <dbReference type="Proteomes" id="UP000184550"/>
    </source>
</evidence>
<comment type="caution">
    <text evidence="1">The sequence shown here is derived from an EMBL/GenBank/DDBJ whole genome shotgun (WGS) entry which is preliminary data.</text>
</comment>
<evidence type="ECO:0000313" key="1">
    <source>
        <dbReference type="EMBL" id="VXD17069.1"/>
    </source>
</evidence>
<dbReference type="AlphaFoldDB" id="A0A7Z9DXL4"/>
<gene>
    <name evidence="1" type="ORF">PL8927_550192</name>
</gene>
<organism evidence="1 2">
    <name type="scientific">Planktothrix serta PCC 8927</name>
    <dbReference type="NCBI Taxonomy" id="671068"/>
    <lineage>
        <taxon>Bacteria</taxon>
        <taxon>Bacillati</taxon>
        <taxon>Cyanobacteriota</taxon>
        <taxon>Cyanophyceae</taxon>
        <taxon>Oscillatoriophycideae</taxon>
        <taxon>Oscillatoriales</taxon>
        <taxon>Microcoleaceae</taxon>
        <taxon>Planktothrix</taxon>
    </lineage>
</organism>
<name>A0A7Z9DXL4_9CYAN</name>
<dbReference type="EMBL" id="CZCU02000130">
    <property type="protein sequence ID" value="VXD17069.1"/>
    <property type="molecule type" value="Genomic_DNA"/>
</dbReference>
<accession>A0A7Z9DXL4</accession>
<sequence>MYKGKTMKKSIASVLASGVMGILTCVYPALAENWVYMGKADTGENISVDADSIYAGKEGKRFIYSIGNETLHAAANCSNNTWYVLEYDTTYSPQSEATQRMLVYVCES</sequence>
<keyword evidence="2" id="KW-1185">Reference proteome</keyword>
<reference evidence="1" key="1">
    <citation type="submission" date="2019-10" db="EMBL/GenBank/DDBJ databases">
        <authorList>
            <consortium name="Genoscope - CEA"/>
            <person name="William W."/>
        </authorList>
    </citation>
    <scope>NUCLEOTIDE SEQUENCE [LARGE SCALE GENOMIC DNA]</scope>
    <source>
        <strain evidence="1">BBR_PRJEB10992</strain>
    </source>
</reference>
<proteinExistence type="predicted"/>
<protein>
    <submittedName>
        <fullName evidence="1">Uncharacterized protein</fullName>
    </submittedName>
</protein>